<reference evidence="11 12" key="1">
    <citation type="submission" date="2015-03" db="EMBL/GenBank/DDBJ databases">
        <authorList>
            <person name="Krishnan R."/>
            <person name="Midha S."/>
            <person name="Patil P.B."/>
            <person name="Rameshkumar N."/>
        </authorList>
    </citation>
    <scope>NUCLEOTIDE SEQUENCE [LARGE SCALE GENOMIC DNA]</scope>
    <source>
        <strain evidence="11 12">L1E11</strain>
    </source>
</reference>
<evidence type="ECO:0000256" key="3">
    <source>
        <dbReference type="ARBA" id="ARBA00022679"/>
    </source>
</evidence>
<dbReference type="InterPro" id="IPR050156">
    <property type="entry name" value="TC-AMP_synthase_SUA5"/>
</dbReference>
<evidence type="ECO:0000256" key="2">
    <source>
        <dbReference type="ARBA" id="ARBA00022490"/>
    </source>
</evidence>
<comment type="subcellular location">
    <subcellularLocation>
        <location evidence="1 9">Cytoplasm</location>
    </subcellularLocation>
</comment>
<evidence type="ECO:0000313" key="12">
    <source>
        <dbReference type="Proteomes" id="UP000248090"/>
    </source>
</evidence>
<dbReference type="HAMAP" id="MF_01852">
    <property type="entry name" value="TsaC"/>
    <property type="match status" value="1"/>
</dbReference>
<dbReference type="PROSITE" id="PS51163">
    <property type="entry name" value="YRDC"/>
    <property type="match status" value="1"/>
</dbReference>
<keyword evidence="3 9" id="KW-0808">Transferase</keyword>
<evidence type="ECO:0000259" key="10">
    <source>
        <dbReference type="PROSITE" id="PS51163"/>
    </source>
</evidence>
<evidence type="ECO:0000256" key="9">
    <source>
        <dbReference type="HAMAP-Rule" id="MF_01852"/>
    </source>
</evidence>
<dbReference type="PANTHER" id="PTHR17490:SF18">
    <property type="entry name" value="THREONYLCARBAMOYL-AMP SYNTHASE"/>
    <property type="match status" value="1"/>
</dbReference>
<organism evidence="11 12">
    <name type="scientific">Pokkaliibacter plantistimulans</name>
    <dbReference type="NCBI Taxonomy" id="1635171"/>
    <lineage>
        <taxon>Bacteria</taxon>
        <taxon>Pseudomonadati</taxon>
        <taxon>Pseudomonadota</taxon>
        <taxon>Gammaproteobacteria</taxon>
        <taxon>Oceanospirillales</taxon>
        <taxon>Balneatrichaceae</taxon>
        <taxon>Pokkaliibacter</taxon>
    </lineage>
</organism>
<dbReference type="InterPro" id="IPR023535">
    <property type="entry name" value="TC-AMP_synthase"/>
</dbReference>
<dbReference type="InterPro" id="IPR017945">
    <property type="entry name" value="DHBP_synth_RibB-like_a/b_dom"/>
</dbReference>
<dbReference type="EMBL" id="LAPT01000102">
    <property type="protein sequence ID" value="PXF29680.1"/>
    <property type="molecule type" value="Genomic_DNA"/>
</dbReference>
<keyword evidence="12" id="KW-1185">Reference proteome</keyword>
<protein>
    <recommendedName>
        <fullName evidence="9">Threonylcarbamoyl-AMP synthase</fullName>
        <shortName evidence="9">TC-AMP synthase</shortName>
        <ecNumber evidence="9">2.7.7.87</ecNumber>
    </recommendedName>
    <alternativeName>
        <fullName evidence="9">L-threonylcarbamoyladenylate synthase</fullName>
    </alternativeName>
    <alternativeName>
        <fullName evidence="9">t(6)A37 threonylcarbamoyladenosine biosynthesis protein TsaC</fullName>
    </alternativeName>
    <alternativeName>
        <fullName evidence="9">tRNA threonylcarbamoyladenosine biosynthesis protein TsaC</fullName>
    </alternativeName>
</protein>
<accession>A0ABX5LSP7</accession>
<evidence type="ECO:0000256" key="6">
    <source>
        <dbReference type="ARBA" id="ARBA00022741"/>
    </source>
</evidence>
<feature type="domain" description="YrdC-like" evidence="10">
    <location>
        <begin position="2"/>
        <end position="183"/>
    </location>
</feature>
<dbReference type="EC" id="2.7.7.87" evidence="9"/>
<comment type="similarity">
    <text evidence="9">Belongs to the SUA5 family. TsaC subfamily.</text>
</comment>
<keyword evidence="5 9" id="KW-0548">Nucleotidyltransferase</keyword>
<keyword evidence="4 9" id="KW-0819">tRNA processing</keyword>
<evidence type="ECO:0000256" key="8">
    <source>
        <dbReference type="ARBA" id="ARBA00048366"/>
    </source>
</evidence>
<evidence type="ECO:0000256" key="7">
    <source>
        <dbReference type="ARBA" id="ARBA00022840"/>
    </source>
</evidence>
<evidence type="ECO:0000256" key="1">
    <source>
        <dbReference type="ARBA" id="ARBA00004496"/>
    </source>
</evidence>
<name>A0ABX5LSP7_9GAMM</name>
<evidence type="ECO:0000313" key="11">
    <source>
        <dbReference type="EMBL" id="PXF29680.1"/>
    </source>
</evidence>
<dbReference type="RefSeq" id="WP_110188973.1">
    <property type="nucleotide sequence ID" value="NZ_CP177354.1"/>
</dbReference>
<keyword evidence="2 9" id="KW-0963">Cytoplasm</keyword>
<comment type="function">
    <text evidence="9">Required for the formation of a threonylcarbamoyl group on adenosine at position 37 (t(6)A37) in tRNAs that read codons beginning with adenine. Catalyzes the conversion of L-threonine, HCO(3)(-)/CO(2) and ATP to give threonylcarbamoyl-AMP (TC-AMP) as the acyladenylate intermediate, with the release of diphosphate.</text>
</comment>
<proteinExistence type="inferred from homology"/>
<dbReference type="PANTHER" id="PTHR17490">
    <property type="entry name" value="SUA5"/>
    <property type="match status" value="1"/>
</dbReference>
<gene>
    <name evidence="9" type="primary">tsaC</name>
    <name evidence="11" type="ORF">WH50_19400</name>
</gene>
<comment type="caution">
    <text evidence="11">The sequence shown here is derived from an EMBL/GenBank/DDBJ whole genome shotgun (WGS) entry which is preliminary data.</text>
</comment>
<evidence type="ECO:0000256" key="4">
    <source>
        <dbReference type="ARBA" id="ARBA00022694"/>
    </source>
</evidence>
<dbReference type="Pfam" id="PF01300">
    <property type="entry name" value="Sua5_yciO_yrdC"/>
    <property type="match status" value="1"/>
</dbReference>
<dbReference type="Gene3D" id="3.90.870.10">
    <property type="entry name" value="DHBP synthase"/>
    <property type="match status" value="1"/>
</dbReference>
<keyword evidence="6 9" id="KW-0547">Nucleotide-binding</keyword>
<evidence type="ECO:0000256" key="5">
    <source>
        <dbReference type="ARBA" id="ARBA00022695"/>
    </source>
</evidence>
<sequence length="183" mass="19855">MNLYIRQAVQALRAGGVIAYPTEAVWGLGCDPWNASAFARLLEVKQRPPEKGVILAAASLEQIAPLLVGLNEDQMQMLQATWPGPNTWIMSDPEGWIPDWIKGKHNKVAVRVSNHPLVRELCQAWGGPLVSTSANPSGVAPARSRLRLQQYFGYGLDAIVPGALGGQAQPSRIRDLVTGTVLR</sequence>
<dbReference type="Proteomes" id="UP000248090">
    <property type="component" value="Unassembled WGS sequence"/>
</dbReference>
<dbReference type="InterPro" id="IPR006070">
    <property type="entry name" value="Sua5-like_dom"/>
</dbReference>
<dbReference type="SUPFAM" id="SSF55821">
    <property type="entry name" value="YrdC/RibB"/>
    <property type="match status" value="1"/>
</dbReference>
<comment type="catalytic activity">
    <reaction evidence="8 9">
        <text>L-threonine + hydrogencarbonate + ATP = L-threonylcarbamoyladenylate + diphosphate + H2O</text>
        <dbReference type="Rhea" id="RHEA:36407"/>
        <dbReference type="ChEBI" id="CHEBI:15377"/>
        <dbReference type="ChEBI" id="CHEBI:17544"/>
        <dbReference type="ChEBI" id="CHEBI:30616"/>
        <dbReference type="ChEBI" id="CHEBI:33019"/>
        <dbReference type="ChEBI" id="CHEBI:57926"/>
        <dbReference type="ChEBI" id="CHEBI:73682"/>
        <dbReference type="EC" id="2.7.7.87"/>
    </reaction>
</comment>
<keyword evidence="7 9" id="KW-0067">ATP-binding</keyword>